<feature type="transmembrane region" description="Helical" evidence="8">
    <location>
        <begin position="188"/>
        <end position="210"/>
    </location>
</feature>
<comment type="subcellular location">
    <subcellularLocation>
        <location evidence="1">Cell membrane</location>
        <topology evidence="1">Multi-pass membrane protein</topology>
    </subcellularLocation>
</comment>
<evidence type="ECO:0000256" key="5">
    <source>
        <dbReference type="ARBA" id="ARBA00022692"/>
    </source>
</evidence>
<dbReference type="GO" id="GO:0005886">
    <property type="term" value="C:plasma membrane"/>
    <property type="evidence" value="ECO:0007669"/>
    <property type="project" value="UniProtKB-SubCell"/>
</dbReference>
<keyword evidence="4" id="KW-1003">Cell membrane</keyword>
<evidence type="ECO:0000256" key="3">
    <source>
        <dbReference type="ARBA" id="ARBA00022448"/>
    </source>
</evidence>
<evidence type="ECO:0000256" key="8">
    <source>
        <dbReference type="SAM" id="Phobius"/>
    </source>
</evidence>
<evidence type="ECO:0000256" key="4">
    <source>
        <dbReference type="ARBA" id="ARBA00022475"/>
    </source>
</evidence>
<sequence length="343" mass="38056">MEHRRLRKEQVWLAVGSLMILATVALAFALAYTRDVMIPFVLAIFITTVVAPFFDYQVTRLRFPRWIAVVTTLLVVAALISLLSLAFVAAFQAMVAVASDYGQQVGDLSERLFDSLQSRHIQIDQAKVVSLIEERVPQYVTQSAGLLMGVISHTLLVIIFVVFLLFGRDSHKRRTGIMADIERTFREYLVEMTIISTLTATLVGCVLWMLGLPMAWLFAFLVFILTYIPNIGGIVSTLLPIPIAFAAFNNPWLIVAVVAIPAAIHVVIGSFVAPRLMSHGLELHPVTILLSLAFWGLLWGIVGMFLAVPIMAMLRIVLAEFETTRPLAELLSGRLPGRDAARR</sequence>
<feature type="transmembrane region" description="Helical" evidence="8">
    <location>
        <begin position="66"/>
        <end position="91"/>
    </location>
</feature>
<dbReference type="EMBL" id="AP021861">
    <property type="protein sequence ID" value="BBO30960.1"/>
    <property type="molecule type" value="Genomic_DNA"/>
</dbReference>
<keyword evidence="5 8" id="KW-0812">Transmembrane</keyword>
<protein>
    <recommendedName>
        <fullName evidence="11">AI-2E family transporter</fullName>
    </recommendedName>
</protein>
<evidence type="ECO:0000256" key="6">
    <source>
        <dbReference type="ARBA" id="ARBA00022989"/>
    </source>
</evidence>
<evidence type="ECO:0000256" key="1">
    <source>
        <dbReference type="ARBA" id="ARBA00004651"/>
    </source>
</evidence>
<feature type="transmembrane region" description="Helical" evidence="8">
    <location>
        <begin position="12"/>
        <end position="30"/>
    </location>
</feature>
<dbReference type="RefSeq" id="WP_152097196.1">
    <property type="nucleotide sequence ID" value="NZ_AP021861.1"/>
</dbReference>
<dbReference type="PANTHER" id="PTHR21716:SF53">
    <property type="entry name" value="PERMEASE PERM-RELATED"/>
    <property type="match status" value="1"/>
</dbReference>
<evidence type="ECO:0000256" key="7">
    <source>
        <dbReference type="ARBA" id="ARBA00023136"/>
    </source>
</evidence>
<dbReference type="KEGG" id="lpav:PLANPX_0572"/>
<reference evidence="10" key="1">
    <citation type="submission" date="2019-10" db="EMBL/GenBank/DDBJ databases">
        <title>Lacipirellula parvula gen. nov., sp. nov., representing a lineage of planctomycetes widespread in freshwater anoxic habitats, and description of the family Lacipirellulaceae.</title>
        <authorList>
            <person name="Dedysh S.N."/>
            <person name="Kulichevskaya I.S."/>
            <person name="Beletsky A.V."/>
            <person name="Rakitin A.L."/>
            <person name="Mardanov A.V."/>
            <person name="Ivanova A.A."/>
            <person name="Saltykova V.X."/>
            <person name="Rijpstra W.I.C."/>
            <person name="Sinninghe Damste J.S."/>
            <person name="Ravin N.V."/>
        </authorList>
    </citation>
    <scope>NUCLEOTIDE SEQUENCE [LARGE SCALE GENOMIC DNA]</scope>
    <source>
        <strain evidence="10">PX69</strain>
    </source>
</reference>
<comment type="similarity">
    <text evidence="2">Belongs to the autoinducer-2 exporter (AI-2E) (TC 2.A.86) family.</text>
</comment>
<feature type="transmembrane region" description="Helical" evidence="8">
    <location>
        <begin position="216"/>
        <end position="239"/>
    </location>
</feature>
<dbReference type="PANTHER" id="PTHR21716">
    <property type="entry name" value="TRANSMEMBRANE PROTEIN"/>
    <property type="match status" value="1"/>
</dbReference>
<keyword evidence="6 8" id="KW-1133">Transmembrane helix</keyword>
<dbReference type="InterPro" id="IPR002549">
    <property type="entry name" value="AI-2E-like"/>
</dbReference>
<feature type="transmembrane region" description="Helical" evidence="8">
    <location>
        <begin position="36"/>
        <end position="54"/>
    </location>
</feature>
<accession>A0A5K7X386</accession>
<keyword evidence="10" id="KW-1185">Reference proteome</keyword>
<keyword evidence="7 8" id="KW-0472">Membrane</keyword>
<feature type="transmembrane region" description="Helical" evidence="8">
    <location>
        <begin position="292"/>
        <end position="318"/>
    </location>
</feature>
<name>A0A5K7X386_9BACT</name>
<gene>
    <name evidence="9" type="ORF">PLANPX_0572</name>
</gene>
<dbReference type="Pfam" id="PF01594">
    <property type="entry name" value="AI-2E_transport"/>
    <property type="match status" value="1"/>
</dbReference>
<feature type="transmembrane region" description="Helical" evidence="8">
    <location>
        <begin position="144"/>
        <end position="167"/>
    </location>
</feature>
<keyword evidence="3" id="KW-0813">Transport</keyword>
<dbReference type="AlphaFoldDB" id="A0A5K7X386"/>
<dbReference type="GO" id="GO:0055085">
    <property type="term" value="P:transmembrane transport"/>
    <property type="evidence" value="ECO:0007669"/>
    <property type="project" value="TreeGrafter"/>
</dbReference>
<evidence type="ECO:0000256" key="2">
    <source>
        <dbReference type="ARBA" id="ARBA00009773"/>
    </source>
</evidence>
<evidence type="ECO:0008006" key="11">
    <source>
        <dbReference type="Google" id="ProtNLM"/>
    </source>
</evidence>
<proteinExistence type="inferred from homology"/>
<organism evidence="9 10">
    <name type="scientific">Lacipirellula parvula</name>
    <dbReference type="NCBI Taxonomy" id="2650471"/>
    <lineage>
        <taxon>Bacteria</taxon>
        <taxon>Pseudomonadati</taxon>
        <taxon>Planctomycetota</taxon>
        <taxon>Planctomycetia</taxon>
        <taxon>Pirellulales</taxon>
        <taxon>Lacipirellulaceae</taxon>
        <taxon>Lacipirellula</taxon>
    </lineage>
</organism>
<dbReference type="Proteomes" id="UP000326837">
    <property type="component" value="Chromosome"/>
</dbReference>
<feature type="transmembrane region" description="Helical" evidence="8">
    <location>
        <begin position="251"/>
        <end position="272"/>
    </location>
</feature>
<evidence type="ECO:0000313" key="10">
    <source>
        <dbReference type="Proteomes" id="UP000326837"/>
    </source>
</evidence>
<evidence type="ECO:0000313" key="9">
    <source>
        <dbReference type="EMBL" id="BBO30960.1"/>
    </source>
</evidence>